<dbReference type="Pfam" id="PF01040">
    <property type="entry name" value="UbiA"/>
    <property type="match status" value="1"/>
</dbReference>
<dbReference type="Gene3D" id="1.10.357.140">
    <property type="entry name" value="UbiA prenyltransferase"/>
    <property type="match status" value="1"/>
</dbReference>
<dbReference type="GO" id="GO:0016765">
    <property type="term" value="F:transferase activity, transferring alkyl or aryl (other than methyl) groups"/>
    <property type="evidence" value="ECO:0007669"/>
    <property type="project" value="InterPro"/>
</dbReference>
<reference evidence="8" key="1">
    <citation type="submission" date="2016-11" db="EMBL/GenBank/DDBJ databases">
        <authorList>
            <person name="Varghese N."/>
            <person name="Submissions S."/>
        </authorList>
    </citation>
    <scope>NUCLEOTIDE SEQUENCE [LARGE SCALE GENOMIC DNA]</scope>
    <source>
        <strain evidence="8">DSM 100572</strain>
    </source>
</reference>
<feature type="transmembrane region" description="Helical" evidence="6">
    <location>
        <begin position="83"/>
        <end position="101"/>
    </location>
</feature>
<name>A0A1M5UNN6_9FLAO</name>
<evidence type="ECO:0000256" key="4">
    <source>
        <dbReference type="ARBA" id="ARBA00022989"/>
    </source>
</evidence>
<keyword evidence="2" id="KW-1003">Cell membrane</keyword>
<dbReference type="PANTHER" id="PTHR42723:SF1">
    <property type="entry name" value="CHLOROPHYLL SYNTHASE, CHLOROPLASTIC"/>
    <property type="match status" value="1"/>
</dbReference>
<dbReference type="EMBL" id="FQXQ01000002">
    <property type="protein sequence ID" value="SHH64672.1"/>
    <property type="molecule type" value="Genomic_DNA"/>
</dbReference>
<dbReference type="InterPro" id="IPR000537">
    <property type="entry name" value="UbiA_prenyltransferase"/>
</dbReference>
<evidence type="ECO:0000313" key="7">
    <source>
        <dbReference type="EMBL" id="SHH64672.1"/>
    </source>
</evidence>
<feature type="transmembrane region" description="Helical" evidence="6">
    <location>
        <begin position="136"/>
        <end position="156"/>
    </location>
</feature>
<evidence type="ECO:0000256" key="1">
    <source>
        <dbReference type="ARBA" id="ARBA00004141"/>
    </source>
</evidence>
<dbReference type="GO" id="GO:0016020">
    <property type="term" value="C:membrane"/>
    <property type="evidence" value="ECO:0007669"/>
    <property type="project" value="UniProtKB-SubCell"/>
</dbReference>
<gene>
    <name evidence="7" type="ORF">SAMN05444281_1386</name>
</gene>
<evidence type="ECO:0000256" key="5">
    <source>
        <dbReference type="ARBA" id="ARBA00023136"/>
    </source>
</evidence>
<dbReference type="PANTHER" id="PTHR42723">
    <property type="entry name" value="CHLOROPHYLL SYNTHASE"/>
    <property type="match status" value="1"/>
</dbReference>
<dbReference type="InterPro" id="IPR044878">
    <property type="entry name" value="UbiA_sf"/>
</dbReference>
<feature type="transmembrane region" description="Helical" evidence="6">
    <location>
        <begin position="162"/>
        <end position="180"/>
    </location>
</feature>
<evidence type="ECO:0000313" key="8">
    <source>
        <dbReference type="Proteomes" id="UP000184109"/>
    </source>
</evidence>
<evidence type="ECO:0000256" key="2">
    <source>
        <dbReference type="ARBA" id="ARBA00022475"/>
    </source>
</evidence>
<dbReference type="Proteomes" id="UP000184109">
    <property type="component" value="Unassembled WGS sequence"/>
</dbReference>
<comment type="subcellular location">
    <subcellularLocation>
        <location evidence="1">Membrane</location>
        <topology evidence="1">Multi-pass membrane protein</topology>
    </subcellularLocation>
</comment>
<keyword evidence="7" id="KW-0808">Transferase</keyword>
<sequence length="282" mass="32591">MIAILQLIRWKNLVLINICQVAIIWSIYSLSQITLPVFFYLICTFCFAASGNIINDIFDIIPDEINKPHKLIVGTKISIKKSYIAYYTFNIIGLIFVIWASLLLNNYIFFIYGVPVMVLLFFYSKYLKGVPVVGNIIIACFTSFSLLFFLILIPNSLEQKQIIITLALFAFLINWTREIVKDIEDIKGDKKANLNTLPILIGTKRTSNIARIITFFSLLFLMILLYLSDKIFFKIYILITLILPLSYIFIILKKSQKKHDFSKISKILKFIIAFGIFTILFT</sequence>
<dbReference type="RefSeq" id="WP_073119681.1">
    <property type="nucleotide sequence ID" value="NZ_BMEN01000002.1"/>
</dbReference>
<keyword evidence="4 6" id="KW-1133">Transmembrane helix</keyword>
<evidence type="ECO:0000256" key="3">
    <source>
        <dbReference type="ARBA" id="ARBA00022692"/>
    </source>
</evidence>
<dbReference type="STRING" id="1195760.SAMN05444281_1386"/>
<organism evidence="7 8">
    <name type="scientific">Wenyingzhuangia marina</name>
    <dbReference type="NCBI Taxonomy" id="1195760"/>
    <lineage>
        <taxon>Bacteria</taxon>
        <taxon>Pseudomonadati</taxon>
        <taxon>Bacteroidota</taxon>
        <taxon>Flavobacteriia</taxon>
        <taxon>Flavobacteriales</taxon>
        <taxon>Flavobacteriaceae</taxon>
        <taxon>Wenyingzhuangia</taxon>
    </lineage>
</organism>
<dbReference type="AlphaFoldDB" id="A0A1M5UNN6"/>
<keyword evidence="8" id="KW-1185">Reference proteome</keyword>
<accession>A0A1M5UNN6</accession>
<feature type="transmembrane region" description="Helical" evidence="6">
    <location>
        <begin position="37"/>
        <end position="62"/>
    </location>
</feature>
<proteinExistence type="predicted"/>
<keyword evidence="5 6" id="KW-0472">Membrane</keyword>
<feature type="transmembrane region" description="Helical" evidence="6">
    <location>
        <begin position="264"/>
        <end position="281"/>
    </location>
</feature>
<dbReference type="Gene3D" id="1.20.120.1780">
    <property type="entry name" value="UbiA prenyltransferase"/>
    <property type="match status" value="1"/>
</dbReference>
<dbReference type="OrthoDB" id="9811562at2"/>
<protein>
    <submittedName>
        <fullName evidence="7">4-hydroxybenzoate polyprenyltransferase</fullName>
    </submittedName>
</protein>
<evidence type="ECO:0000256" key="6">
    <source>
        <dbReference type="SAM" id="Phobius"/>
    </source>
</evidence>
<feature type="transmembrane region" description="Helical" evidence="6">
    <location>
        <begin position="12"/>
        <end position="31"/>
    </location>
</feature>
<feature type="transmembrane region" description="Helical" evidence="6">
    <location>
        <begin position="107"/>
        <end position="124"/>
    </location>
</feature>
<dbReference type="InterPro" id="IPR050475">
    <property type="entry name" value="Prenyltransferase_related"/>
</dbReference>
<feature type="transmembrane region" description="Helical" evidence="6">
    <location>
        <begin position="209"/>
        <end position="227"/>
    </location>
</feature>
<keyword evidence="3 6" id="KW-0812">Transmembrane</keyword>
<feature type="transmembrane region" description="Helical" evidence="6">
    <location>
        <begin position="233"/>
        <end position="252"/>
    </location>
</feature>